<dbReference type="Gene3D" id="3.40.190.10">
    <property type="entry name" value="Periplasmic binding protein-like II"/>
    <property type="match status" value="1"/>
</dbReference>
<dbReference type="Proteomes" id="UP000251571">
    <property type="component" value="Unassembled WGS sequence"/>
</dbReference>
<comment type="similarity">
    <text evidence="2">Belongs to the bacterial solute-binding protein 5 family.</text>
</comment>
<dbReference type="Pfam" id="PF00496">
    <property type="entry name" value="SBP_bac_5"/>
    <property type="match status" value="1"/>
</dbReference>
<evidence type="ECO:0000256" key="5">
    <source>
        <dbReference type="SAM" id="SignalP"/>
    </source>
</evidence>
<dbReference type="GO" id="GO:0030288">
    <property type="term" value="C:outer membrane-bounded periplasmic space"/>
    <property type="evidence" value="ECO:0007669"/>
    <property type="project" value="UniProtKB-ARBA"/>
</dbReference>
<evidence type="ECO:0000313" key="7">
    <source>
        <dbReference type="EMBL" id="PWJ21617.1"/>
    </source>
</evidence>
<keyword evidence="4 5" id="KW-0732">Signal</keyword>
<organism evidence="8 10">
    <name type="scientific">Jannaschia seohaensis</name>
    <dbReference type="NCBI Taxonomy" id="475081"/>
    <lineage>
        <taxon>Bacteria</taxon>
        <taxon>Pseudomonadati</taxon>
        <taxon>Pseudomonadota</taxon>
        <taxon>Alphaproteobacteria</taxon>
        <taxon>Rhodobacterales</taxon>
        <taxon>Roseobacteraceae</taxon>
        <taxon>Jannaschia</taxon>
    </lineage>
</organism>
<name>A0A2Y9C365_9RHOB</name>
<keyword evidence="3" id="KW-0813">Transport</keyword>
<evidence type="ECO:0000259" key="6">
    <source>
        <dbReference type="Pfam" id="PF00496"/>
    </source>
</evidence>
<dbReference type="RefSeq" id="WP_109562265.1">
    <property type="nucleotide sequence ID" value="NZ_QGDJ01000001.1"/>
</dbReference>
<dbReference type="SUPFAM" id="SSF53850">
    <property type="entry name" value="Periplasmic binding protein-like II"/>
    <property type="match status" value="1"/>
</dbReference>
<sequence length="524" mass="57494">MKLTNTIFSGALCAALLTSAASAETLRWANVGDILTLDPYAHTESGTSSFLHHIYEPLVRRDAELKFEPALALTWEVIEPTRVRFTLREGVTFHDGAPFTSADVVASVTRLTHPDARARGNLAGVARAEAVDDYTVDLVLNAPDPLLINKLTGVFIMDEEWLVANDATLPGNTTTGVVTYASDHANGTGPFMLESRQPDARTVLTANPDWWDTPIHNLTRIEFLPINSDATRVSALLSGEVDVITPSPLQDTERLEAAEGVTPLQNPSLRTIMFGLNVARDELHGGPNGGTNPLRDVRVREALWRAIDMEAINSRVMRGKARIAGSIIAPPVPGYEAETDVKPDYDVEAAKALLAEAGYPDGFATNLDCTNDRYINDEEICLAIASMWAGIGVDVELTAQTRSNHFPKVDRGETDIYMIGWATLPAMDGFSPLSQMLATREGDYGGNNPNGYSNPRVDEITVMAASEVDNDKRIALIEEAIQIARDEIAYIPLHQQPLSWAARDNVEIIQFPDNYFRAWHYRVN</sequence>
<dbReference type="AlphaFoldDB" id="A0A2Y9C365"/>
<dbReference type="PANTHER" id="PTHR30290:SF9">
    <property type="entry name" value="OLIGOPEPTIDE-BINDING PROTEIN APPA"/>
    <property type="match status" value="1"/>
</dbReference>
<dbReference type="Gene3D" id="3.90.76.10">
    <property type="entry name" value="Dipeptide-binding Protein, Domain 1"/>
    <property type="match status" value="1"/>
</dbReference>
<dbReference type="GO" id="GO:1904680">
    <property type="term" value="F:peptide transmembrane transporter activity"/>
    <property type="evidence" value="ECO:0007669"/>
    <property type="project" value="TreeGrafter"/>
</dbReference>
<evidence type="ECO:0000313" key="8">
    <source>
        <dbReference type="EMBL" id="SSA37283.1"/>
    </source>
</evidence>
<comment type="subcellular location">
    <subcellularLocation>
        <location evidence="1">Periplasm</location>
    </subcellularLocation>
</comment>
<dbReference type="EMBL" id="QGDJ01000001">
    <property type="protein sequence ID" value="PWJ21617.1"/>
    <property type="molecule type" value="Genomic_DNA"/>
</dbReference>
<dbReference type="InterPro" id="IPR039424">
    <property type="entry name" value="SBP_5"/>
</dbReference>
<reference evidence="8 10" key="1">
    <citation type="submission" date="2016-10" db="EMBL/GenBank/DDBJ databases">
        <authorList>
            <person name="Cai Z."/>
        </authorList>
    </citation>
    <scope>NUCLEOTIDE SEQUENCE [LARGE SCALE GENOMIC DNA]</scope>
    <source>
        <strain evidence="8 10">DSM 25227</strain>
    </source>
</reference>
<evidence type="ECO:0000256" key="4">
    <source>
        <dbReference type="ARBA" id="ARBA00022729"/>
    </source>
</evidence>
<accession>A0A2Y9C365</accession>
<evidence type="ECO:0000313" key="9">
    <source>
        <dbReference type="Proteomes" id="UP000245839"/>
    </source>
</evidence>
<keyword evidence="9" id="KW-1185">Reference proteome</keyword>
<dbReference type="InterPro" id="IPR000914">
    <property type="entry name" value="SBP_5_dom"/>
</dbReference>
<evidence type="ECO:0000256" key="2">
    <source>
        <dbReference type="ARBA" id="ARBA00005695"/>
    </source>
</evidence>
<dbReference type="PIRSF" id="PIRSF002741">
    <property type="entry name" value="MppA"/>
    <property type="match status" value="1"/>
</dbReference>
<protein>
    <submittedName>
        <fullName evidence="8">Peptide/nickel transport system substrate-binding protein</fullName>
    </submittedName>
</protein>
<dbReference type="GO" id="GO:0015833">
    <property type="term" value="P:peptide transport"/>
    <property type="evidence" value="ECO:0007669"/>
    <property type="project" value="TreeGrafter"/>
</dbReference>
<evidence type="ECO:0000256" key="1">
    <source>
        <dbReference type="ARBA" id="ARBA00004418"/>
    </source>
</evidence>
<evidence type="ECO:0000256" key="3">
    <source>
        <dbReference type="ARBA" id="ARBA00022448"/>
    </source>
</evidence>
<dbReference type="OrthoDB" id="9803988at2"/>
<reference evidence="7 9" key="2">
    <citation type="submission" date="2018-03" db="EMBL/GenBank/DDBJ databases">
        <title>Genomic Encyclopedia of Archaeal and Bacterial Type Strains, Phase II (KMG-II): from individual species to whole genera.</title>
        <authorList>
            <person name="Goeker M."/>
        </authorList>
    </citation>
    <scope>NUCLEOTIDE SEQUENCE [LARGE SCALE GENOMIC DNA]</scope>
    <source>
        <strain evidence="7 9">DSM 25227</strain>
    </source>
</reference>
<feature type="domain" description="Solute-binding protein family 5" evidence="6">
    <location>
        <begin position="66"/>
        <end position="434"/>
    </location>
</feature>
<dbReference type="GO" id="GO:0043190">
    <property type="term" value="C:ATP-binding cassette (ABC) transporter complex"/>
    <property type="evidence" value="ECO:0007669"/>
    <property type="project" value="InterPro"/>
</dbReference>
<dbReference type="EMBL" id="UETC01000001">
    <property type="protein sequence ID" value="SSA37283.1"/>
    <property type="molecule type" value="Genomic_DNA"/>
</dbReference>
<dbReference type="Gene3D" id="3.10.105.10">
    <property type="entry name" value="Dipeptide-binding Protein, Domain 3"/>
    <property type="match status" value="1"/>
</dbReference>
<gene>
    <name evidence="7" type="ORF">BCF38_10122</name>
    <name evidence="8" type="ORF">SAMN05421539_10122</name>
</gene>
<dbReference type="CDD" id="cd08498">
    <property type="entry name" value="PBP2_NikA_DppA_OppA_like_2"/>
    <property type="match status" value="1"/>
</dbReference>
<feature type="signal peptide" evidence="5">
    <location>
        <begin position="1"/>
        <end position="23"/>
    </location>
</feature>
<dbReference type="Proteomes" id="UP000245839">
    <property type="component" value="Unassembled WGS sequence"/>
</dbReference>
<dbReference type="PANTHER" id="PTHR30290">
    <property type="entry name" value="PERIPLASMIC BINDING COMPONENT OF ABC TRANSPORTER"/>
    <property type="match status" value="1"/>
</dbReference>
<feature type="chain" id="PRO_5033776040" evidence="5">
    <location>
        <begin position="24"/>
        <end position="524"/>
    </location>
</feature>
<evidence type="ECO:0000313" key="10">
    <source>
        <dbReference type="Proteomes" id="UP000251571"/>
    </source>
</evidence>
<dbReference type="InterPro" id="IPR030678">
    <property type="entry name" value="Peptide/Ni-bd"/>
</dbReference>
<proteinExistence type="inferred from homology"/>